<keyword evidence="2" id="KW-1185">Reference proteome</keyword>
<dbReference type="Proteomes" id="UP000240903">
    <property type="component" value="Segment"/>
</dbReference>
<organism evidence="1 2">
    <name type="scientific">Pseudomonas phage Littlefix</name>
    <dbReference type="NCBI Taxonomy" id="2079289"/>
    <lineage>
        <taxon>Viruses</taxon>
        <taxon>Duplodnaviria</taxon>
        <taxon>Heunggongvirae</taxon>
        <taxon>Uroviricota</taxon>
        <taxon>Caudoviricetes</taxon>
        <taxon>Schitoviridae</taxon>
        <taxon>Littlefixvirus</taxon>
        <taxon>Littlefixvirus littlefix</taxon>
    </lineage>
</organism>
<dbReference type="EMBL" id="MG775260">
    <property type="protein sequence ID" value="AUV61872.1"/>
    <property type="molecule type" value="Genomic_DNA"/>
</dbReference>
<name>A0A2K9VHW0_9CAUD</name>
<dbReference type="SUPFAM" id="SSF56672">
    <property type="entry name" value="DNA/RNA polymerases"/>
    <property type="match status" value="1"/>
</dbReference>
<gene>
    <name evidence="1" type="ORF">PsPhLittlefix_gp57</name>
</gene>
<proteinExistence type="predicted"/>
<accession>A0A2K9VHW0</accession>
<dbReference type="InterPro" id="IPR043502">
    <property type="entry name" value="DNA/RNA_pol_sf"/>
</dbReference>
<sequence length="307" mass="35545">MQLMRTYDMQLANEYRFARAHIDKYMRDYVRNDVEVQPLLAEGLELLSAYVWAEYDYTSKNLRVAQLRNMDLEELVFEIVVASAYCQYEEMLSSFCAKLAGTLKFSDKVDSIQTISEMVAVLWDTGLYELIKNDKFDSWHIQSNIELSHELEQYIVNCSYLPPMVHKPEPLNSNRDTPYHTIGMDSVILNKGHHEGDVCLDVLDRMNMTALSLNIEFLCRVEEEPNADMSSADKQANWLSMKAQSHEHYKLMVSQGNRFWLGHKCDRRGRGYAQGYHISTQGSPYKKAMIDFADKEVATGVPQEYML</sequence>
<evidence type="ECO:0000313" key="2">
    <source>
        <dbReference type="Proteomes" id="UP000240903"/>
    </source>
</evidence>
<protein>
    <submittedName>
        <fullName evidence="1">RNA polymerase</fullName>
    </submittedName>
</protein>
<reference evidence="2" key="1">
    <citation type="submission" date="2018-01" db="EMBL/GenBank/DDBJ databases">
        <title>Pseudomonas phages infecting Pseudomonas sp. isolated from Prunus avium.</title>
        <authorList>
            <person name="Colberg O."/>
            <person name="Carstens A.B."/>
            <person name="Kot W."/>
            <person name="Hansen L.H."/>
        </authorList>
    </citation>
    <scope>NUCLEOTIDE SEQUENCE [LARGE SCALE GENOMIC DNA]</scope>
</reference>
<evidence type="ECO:0000313" key="1">
    <source>
        <dbReference type="EMBL" id="AUV61872.1"/>
    </source>
</evidence>